<comment type="similarity">
    <text evidence="1 5">Belongs to the peptidase S8 family.</text>
</comment>
<sequence length="522" mass="53802">MTRQHPSTRRAAIATAAVAALLCSATAATPALAQSADDPAGKFTTTAERQLESGSADFWVRFADRPELDAAAGIADWGERGQAVYDALTEAATASQADVIAELDAAGVAYEPHWITNAVLVRDGSMELATKLAADREVAEIRQTSVLPLDEPVEKSPAETSSMAPNAVEWGIEAINADDAWAAGYTGEGITVSNIDSGVDGDHPALAPHYRGLQADGTIDDDYNWFDVAGVCDGSPCDSDDHGSHTMGTMIGDDGAGNQIGVAPGANWIAANGCATCSDADLTAAGEWILAPTTVAGTDADPAQRPHIVNNSWGTTQPTNDPFMEDVLEAWEAAGIFASWSNGNSGPSCTTSGAPGSRTIAYSVGAYNSAGSISSFSSRGPGQDGEIKPNIAAPGEGIRSSYSDGSYGSMSGTSMAAPHLAGAVALLWSAVPSLVGDIEGTRAVLDDSATDVDDTTCGGTADDNAVWGEGKLDVAAAIDLAQNGAVEPEEPNDPEEPGEPTDPGDGDDGSDPWPWWPWWPWF</sequence>
<keyword evidence="2 5" id="KW-0645">Protease</keyword>
<keyword evidence="3 5" id="KW-0378">Hydrolase</keyword>
<feature type="compositionally biased region" description="Low complexity" evidence="6">
    <location>
        <begin position="511"/>
        <end position="522"/>
    </location>
</feature>
<feature type="active site" description="Charge relay system" evidence="5">
    <location>
        <position position="242"/>
    </location>
</feature>
<protein>
    <submittedName>
        <fullName evidence="9">S8 family serine peptidase</fullName>
    </submittedName>
</protein>
<evidence type="ECO:0000256" key="1">
    <source>
        <dbReference type="ARBA" id="ARBA00011073"/>
    </source>
</evidence>
<dbReference type="PRINTS" id="PR00723">
    <property type="entry name" value="SUBTILISIN"/>
</dbReference>
<evidence type="ECO:0000256" key="5">
    <source>
        <dbReference type="PROSITE-ProRule" id="PRU01240"/>
    </source>
</evidence>
<organism evidence="9 10">
    <name type="scientific">Agromyces archimandritae</name>
    <dbReference type="NCBI Taxonomy" id="2781962"/>
    <lineage>
        <taxon>Bacteria</taxon>
        <taxon>Bacillati</taxon>
        <taxon>Actinomycetota</taxon>
        <taxon>Actinomycetes</taxon>
        <taxon>Micrococcales</taxon>
        <taxon>Microbacteriaceae</taxon>
        <taxon>Agromyces</taxon>
    </lineage>
</organism>
<dbReference type="Pfam" id="PF00082">
    <property type="entry name" value="Peptidase_S8"/>
    <property type="match status" value="1"/>
</dbReference>
<dbReference type="PANTHER" id="PTHR43399">
    <property type="entry name" value="SUBTILISIN-RELATED"/>
    <property type="match status" value="1"/>
</dbReference>
<dbReference type="SUPFAM" id="SSF52743">
    <property type="entry name" value="Subtilisin-like"/>
    <property type="match status" value="1"/>
</dbReference>
<dbReference type="Gene3D" id="3.40.50.200">
    <property type="entry name" value="Peptidase S8/S53 domain"/>
    <property type="match status" value="1"/>
</dbReference>
<accession>A0A975IMK3</accession>
<proteinExistence type="inferred from homology"/>
<feature type="active site" description="Charge relay system" evidence="5">
    <location>
        <position position="196"/>
    </location>
</feature>
<feature type="compositionally biased region" description="Acidic residues" evidence="6">
    <location>
        <begin position="487"/>
        <end position="510"/>
    </location>
</feature>
<feature type="active site" description="Charge relay system" evidence="5">
    <location>
        <position position="414"/>
    </location>
</feature>
<dbReference type="InterPro" id="IPR006311">
    <property type="entry name" value="TAT_signal"/>
</dbReference>
<reference evidence="9" key="1">
    <citation type="submission" date="2021-03" db="EMBL/GenBank/DDBJ databases">
        <title>Agromyces archimandritus sp. nov., isolated from the cockroach Archimandrita tessellata.</title>
        <authorList>
            <person name="Guzman J."/>
            <person name="Ortuzar M."/>
            <person name="Poehlein A."/>
            <person name="Daniel R."/>
            <person name="Trujillo M."/>
            <person name="Vilcinskas A."/>
        </authorList>
    </citation>
    <scope>NUCLEOTIDE SEQUENCE</scope>
    <source>
        <strain evidence="9">G127AT</strain>
    </source>
</reference>
<evidence type="ECO:0000313" key="9">
    <source>
        <dbReference type="EMBL" id="QTX03593.1"/>
    </source>
</evidence>
<dbReference type="InterPro" id="IPR036852">
    <property type="entry name" value="Peptidase_S8/S53_dom_sf"/>
</dbReference>
<feature type="region of interest" description="Disordered" evidence="6">
    <location>
        <begin position="375"/>
        <end position="397"/>
    </location>
</feature>
<keyword evidence="10" id="KW-1185">Reference proteome</keyword>
<dbReference type="RefSeq" id="WP_210896340.1">
    <property type="nucleotide sequence ID" value="NZ_CP071696.1"/>
</dbReference>
<feature type="signal peptide" evidence="7">
    <location>
        <begin position="1"/>
        <end position="33"/>
    </location>
</feature>
<dbReference type="InterPro" id="IPR051048">
    <property type="entry name" value="Peptidase_S8/S53_subtilisin"/>
</dbReference>
<keyword evidence="7" id="KW-0732">Signal</keyword>
<evidence type="ECO:0000313" key="10">
    <source>
        <dbReference type="Proteomes" id="UP000671914"/>
    </source>
</evidence>
<feature type="chain" id="PRO_5037630313" evidence="7">
    <location>
        <begin position="34"/>
        <end position="522"/>
    </location>
</feature>
<dbReference type="PROSITE" id="PS51318">
    <property type="entry name" value="TAT"/>
    <property type="match status" value="1"/>
</dbReference>
<evidence type="ECO:0000256" key="4">
    <source>
        <dbReference type="ARBA" id="ARBA00022825"/>
    </source>
</evidence>
<dbReference type="GO" id="GO:0006508">
    <property type="term" value="P:proteolysis"/>
    <property type="evidence" value="ECO:0007669"/>
    <property type="project" value="UniProtKB-KW"/>
</dbReference>
<dbReference type="AlphaFoldDB" id="A0A975IMK3"/>
<dbReference type="PROSITE" id="PS51892">
    <property type="entry name" value="SUBTILASE"/>
    <property type="match status" value="1"/>
</dbReference>
<dbReference type="EMBL" id="CP071696">
    <property type="protein sequence ID" value="QTX03593.1"/>
    <property type="molecule type" value="Genomic_DNA"/>
</dbReference>
<evidence type="ECO:0000256" key="6">
    <source>
        <dbReference type="SAM" id="MobiDB-lite"/>
    </source>
</evidence>
<dbReference type="GO" id="GO:0004252">
    <property type="term" value="F:serine-type endopeptidase activity"/>
    <property type="evidence" value="ECO:0007669"/>
    <property type="project" value="UniProtKB-UniRule"/>
</dbReference>
<dbReference type="Proteomes" id="UP000671914">
    <property type="component" value="Chromosome"/>
</dbReference>
<name>A0A975IMK3_9MICO</name>
<feature type="region of interest" description="Disordered" evidence="6">
    <location>
        <begin position="483"/>
        <end position="522"/>
    </location>
</feature>
<evidence type="ECO:0000256" key="2">
    <source>
        <dbReference type="ARBA" id="ARBA00022670"/>
    </source>
</evidence>
<evidence type="ECO:0000259" key="8">
    <source>
        <dbReference type="Pfam" id="PF00082"/>
    </source>
</evidence>
<evidence type="ECO:0000256" key="7">
    <source>
        <dbReference type="SAM" id="SignalP"/>
    </source>
</evidence>
<feature type="domain" description="Peptidase S8/S53" evidence="8">
    <location>
        <begin position="187"/>
        <end position="455"/>
    </location>
</feature>
<dbReference type="InterPro" id="IPR015500">
    <property type="entry name" value="Peptidase_S8_subtilisin-rel"/>
</dbReference>
<dbReference type="InterPro" id="IPR000209">
    <property type="entry name" value="Peptidase_S8/S53_dom"/>
</dbReference>
<evidence type="ECO:0000256" key="3">
    <source>
        <dbReference type="ARBA" id="ARBA00022801"/>
    </source>
</evidence>
<gene>
    <name evidence="9" type="ORF">G127AT_09570</name>
</gene>
<dbReference type="KEGG" id="aarc:G127AT_09570"/>
<dbReference type="PANTHER" id="PTHR43399:SF4">
    <property type="entry name" value="CELL WALL-ASSOCIATED PROTEASE"/>
    <property type="match status" value="1"/>
</dbReference>
<keyword evidence="4 5" id="KW-0720">Serine protease</keyword>